<proteinExistence type="inferred from homology"/>
<dbReference type="PANTHER" id="PTHR30217:SF6">
    <property type="entry name" value="TRNA HYDROXYLATION PROTEIN P"/>
    <property type="match status" value="1"/>
</dbReference>
<evidence type="ECO:0000256" key="3">
    <source>
        <dbReference type="ARBA" id="ARBA00038374"/>
    </source>
</evidence>
<comment type="similarity">
    <text evidence="3">Belongs to the peptidase U32 family.</text>
</comment>
<evidence type="ECO:0000256" key="2">
    <source>
        <dbReference type="ARBA" id="ARBA00022801"/>
    </source>
</evidence>
<dbReference type="OrthoDB" id="9807498at2"/>
<dbReference type="Gene3D" id="2.40.30.10">
    <property type="entry name" value="Translation factors"/>
    <property type="match status" value="1"/>
</dbReference>
<dbReference type="EC" id="3.4.-.-" evidence="4"/>
<dbReference type="Pfam" id="PF01136">
    <property type="entry name" value="Peptidase_U32"/>
    <property type="match status" value="1"/>
</dbReference>
<dbReference type="Proteomes" id="UP000319143">
    <property type="component" value="Unassembled WGS sequence"/>
</dbReference>
<keyword evidence="1 4" id="KW-0645">Protease</keyword>
<dbReference type="GO" id="GO:0008233">
    <property type="term" value="F:peptidase activity"/>
    <property type="evidence" value="ECO:0007669"/>
    <property type="project" value="UniProtKB-KW"/>
</dbReference>
<keyword evidence="2 4" id="KW-0378">Hydrolase</keyword>
<keyword evidence="5" id="KW-1185">Reference proteome</keyword>
<dbReference type="AlphaFoldDB" id="A0A5C6DBV7"/>
<dbReference type="PANTHER" id="PTHR30217">
    <property type="entry name" value="PEPTIDASE U32 FAMILY"/>
    <property type="match status" value="1"/>
</dbReference>
<evidence type="ECO:0000313" key="4">
    <source>
        <dbReference type="EMBL" id="TWU33685.1"/>
    </source>
</evidence>
<name>A0A5C6DBV7_9BACT</name>
<dbReference type="InterPro" id="IPR051454">
    <property type="entry name" value="RNA/ubiquinone_mod_enzymes"/>
</dbReference>
<evidence type="ECO:0000256" key="1">
    <source>
        <dbReference type="ARBA" id="ARBA00022670"/>
    </source>
</evidence>
<dbReference type="GO" id="GO:0006508">
    <property type="term" value="P:proteolysis"/>
    <property type="evidence" value="ECO:0007669"/>
    <property type="project" value="UniProtKB-KW"/>
</dbReference>
<reference evidence="4 5" key="1">
    <citation type="submission" date="2019-02" db="EMBL/GenBank/DDBJ databases">
        <title>Deep-cultivation of Planctomycetes and their phenomic and genomic characterization uncovers novel biology.</title>
        <authorList>
            <person name="Wiegand S."/>
            <person name="Jogler M."/>
            <person name="Boedeker C."/>
            <person name="Pinto D."/>
            <person name="Vollmers J."/>
            <person name="Rivas-Marin E."/>
            <person name="Kohn T."/>
            <person name="Peeters S.H."/>
            <person name="Heuer A."/>
            <person name="Rast P."/>
            <person name="Oberbeckmann S."/>
            <person name="Bunk B."/>
            <person name="Jeske O."/>
            <person name="Meyerdierks A."/>
            <person name="Storesund J.E."/>
            <person name="Kallscheuer N."/>
            <person name="Luecker S."/>
            <person name="Lage O.M."/>
            <person name="Pohl T."/>
            <person name="Merkel B.J."/>
            <person name="Hornburger P."/>
            <person name="Mueller R.-W."/>
            <person name="Bruemmer F."/>
            <person name="Labrenz M."/>
            <person name="Spormann A.M."/>
            <person name="Op Den Camp H."/>
            <person name="Overmann J."/>
            <person name="Amann R."/>
            <person name="Jetten M.S.M."/>
            <person name="Mascher T."/>
            <person name="Medema M.H."/>
            <person name="Devos D.P."/>
            <person name="Kaster A.-K."/>
            <person name="Ovreas L."/>
            <person name="Rohde M."/>
            <person name="Galperin M.Y."/>
            <person name="Jogler C."/>
        </authorList>
    </citation>
    <scope>NUCLEOTIDE SEQUENCE [LARGE SCALE GENOMIC DNA]</scope>
    <source>
        <strain evidence="4 5">Poly41</strain>
    </source>
</reference>
<dbReference type="PROSITE" id="PS01276">
    <property type="entry name" value="PEPTIDASE_U32"/>
    <property type="match status" value="1"/>
</dbReference>
<protein>
    <submittedName>
        <fullName evidence="4">Putative protease YhbU</fullName>
        <ecNumber evidence="4">3.4.-.-</ecNumber>
    </submittedName>
</protein>
<sequence length="572" mass="64811">MGAGRVRCRGNRKVSGLLKSELLMPAGSLERLKVAVLYGADAVYLGTPDMSLRTKSDFGLEEVLEGVRFAHQHNVRVYLTLNLFAHNKDVEKLDAFVDTVRKVQPDGLIIADPGVFQYVRDRAPEIPLHVSTQANVCSSLGVRFWHSQGAQLVVLAREVSFEELSEIRQDCPEVKLEAFVHGAMCMTYSGRCLLSNFMCERGANQGNCANSCRWNYKLHLKLKDGTIKDLVIDDSNREMFEFLLEEGVRPGELMPIVEDERGSYILNSKDLCLLPKLDQYLKLGIDSLKVEGRNKSMYYVAVVARAYRMAIDAWQRDPDHWSPDPFMAELERVPSRGYTLAFHHGRLTNLAHGYQHTGQVADAEFAGYVVDQQEDALIIDVRNRLDAGDVLEFVPPRSEVPVRLRLYAFEIVGRQQTQEVVHAGQGLRLRVPLTRFDHEDRSTLRQRLPVLTVIRKEKPLTEAEHARVKLDRDARRLEAAERTDGKDSAEQDRSRYALHQIQLRSALAKQAERAEPKFIRQGNPGCCGKGCNGCLVFWHDPAYAKGRELMQQQKFGERLKTKAIRLGDSERG</sequence>
<comment type="caution">
    <text evidence="4">The sequence shown here is derived from an EMBL/GenBank/DDBJ whole genome shotgun (WGS) entry which is preliminary data.</text>
</comment>
<evidence type="ECO:0000313" key="5">
    <source>
        <dbReference type="Proteomes" id="UP000319143"/>
    </source>
</evidence>
<accession>A0A5C6DBV7</accession>
<organism evidence="4 5">
    <name type="scientific">Novipirellula artificiosorum</name>
    <dbReference type="NCBI Taxonomy" id="2528016"/>
    <lineage>
        <taxon>Bacteria</taxon>
        <taxon>Pseudomonadati</taxon>
        <taxon>Planctomycetota</taxon>
        <taxon>Planctomycetia</taxon>
        <taxon>Pirellulales</taxon>
        <taxon>Pirellulaceae</taxon>
        <taxon>Novipirellula</taxon>
    </lineage>
</organism>
<dbReference type="InterPro" id="IPR001539">
    <property type="entry name" value="Peptidase_U32"/>
</dbReference>
<dbReference type="EMBL" id="SJPV01000009">
    <property type="protein sequence ID" value="TWU33685.1"/>
    <property type="molecule type" value="Genomic_DNA"/>
</dbReference>
<gene>
    <name evidence="4" type="primary">yhbU_2</name>
    <name evidence="4" type="ORF">Poly41_46810</name>
</gene>